<dbReference type="InterPro" id="IPR000014">
    <property type="entry name" value="PAS"/>
</dbReference>
<protein>
    <submittedName>
        <fullName evidence="3">Histidine kinase</fullName>
    </submittedName>
</protein>
<dbReference type="Gene3D" id="3.30.450.20">
    <property type="entry name" value="PAS domain"/>
    <property type="match status" value="1"/>
</dbReference>
<proteinExistence type="predicted"/>
<dbReference type="RefSeq" id="WP_106670439.1">
    <property type="nucleotide sequence ID" value="NZ_BMFE01000001.1"/>
</dbReference>
<sequence length="335" mass="36650">MDSDLYDISPSGPRRYYLWPGLWAPALILLAGVVVSLVTAREASDATQHLAQQRYQAMHQALVGQVVIHLQNSSAQNGNARSLEVALAEALHDDMGLRIDTLERHTKTPVLTLGTIENTAQSLRTELQTNGQHWMVTTIPGARLLEQPTRQIRWQVLAGGALITTLATLLALALCRQSHRKTLAIGQLMSHQVAIEQQLTNLQVQKNVLRHALNDSESRSRDLVALSGAIIGELDEHGHIGFLSAQAADFLGRAPADLVDQPFTGLITEPDRLRFNQSLAAARQDKTMARVDLNLLHRNTELTVPMIVRVMALTNPVHGVTGYRISAVPGPATDT</sequence>
<keyword evidence="3" id="KW-0808">Transferase</keyword>
<dbReference type="InterPro" id="IPR035965">
    <property type="entry name" value="PAS-like_dom_sf"/>
</dbReference>
<feature type="transmembrane region" description="Helical" evidence="1">
    <location>
        <begin position="154"/>
        <end position="174"/>
    </location>
</feature>
<dbReference type="GO" id="GO:0016301">
    <property type="term" value="F:kinase activity"/>
    <property type="evidence" value="ECO:0007669"/>
    <property type="project" value="UniProtKB-KW"/>
</dbReference>
<evidence type="ECO:0000313" key="4">
    <source>
        <dbReference type="Proteomes" id="UP000238385"/>
    </source>
</evidence>
<comment type="caution">
    <text evidence="3">The sequence shown here is derived from an EMBL/GenBank/DDBJ whole genome shotgun (WGS) entry which is preliminary data.</text>
</comment>
<dbReference type="EMBL" id="PXNN01000005">
    <property type="protein sequence ID" value="PSF09607.1"/>
    <property type="molecule type" value="Genomic_DNA"/>
</dbReference>
<organism evidence="3 4">
    <name type="scientific">Marinobacter halophilus</name>
    <dbReference type="NCBI Taxonomy" id="1323740"/>
    <lineage>
        <taxon>Bacteria</taxon>
        <taxon>Pseudomonadati</taxon>
        <taxon>Pseudomonadota</taxon>
        <taxon>Gammaproteobacteria</taxon>
        <taxon>Pseudomonadales</taxon>
        <taxon>Marinobacteraceae</taxon>
        <taxon>Marinobacter</taxon>
    </lineage>
</organism>
<evidence type="ECO:0000256" key="1">
    <source>
        <dbReference type="SAM" id="Phobius"/>
    </source>
</evidence>
<keyword evidence="1" id="KW-0812">Transmembrane</keyword>
<keyword evidence="1" id="KW-0472">Membrane</keyword>
<name>A0A2T1KHH3_9GAMM</name>
<feature type="transmembrane region" description="Helical" evidence="1">
    <location>
        <begin position="20"/>
        <end position="40"/>
    </location>
</feature>
<dbReference type="SMART" id="SM00091">
    <property type="entry name" value="PAS"/>
    <property type="match status" value="1"/>
</dbReference>
<dbReference type="SUPFAM" id="SSF55785">
    <property type="entry name" value="PYP-like sensor domain (PAS domain)"/>
    <property type="match status" value="1"/>
</dbReference>
<keyword evidence="4" id="KW-1185">Reference proteome</keyword>
<keyword evidence="1" id="KW-1133">Transmembrane helix</keyword>
<dbReference type="OrthoDB" id="6347338at2"/>
<feature type="domain" description="PAS" evidence="2">
    <location>
        <begin position="218"/>
        <end position="284"/>
    </location>
</feature>
<dbReference type="CDD" id="cd00130">
    <property type="entry name" value="PAS"/>
    <property type="match status" value="1"/>
</dbReference>
<gene>
    <name evidence="3" type="ORF">C7H08_03765</name>
</gene>
<dbReference type="AlphaFoldDB" id="A0A2T1KHH3"/>
<reference evidence="3 4" key="1">
    <citation type="submission" date="2018-03" db="EMBL/GenBank/DDBJ databases">
        <title>Marinobacter brunus sp. nov., a marine bacterium of Gamma-proteobacteria isolated from the surface seawater of the South China Sea.</title>
        <authorList>
            <person name="Cheng H."/>
            <person name="Wu Y.-H."/>
            <person name="Xamxidin M."/>
            <person name="Xu X.-W."/>
        </authorList>
    </citation>
    <scope>NUCLEOTIDE SEQUENCE [LARGE SCALE GENOMIC DNA]</scope>
    <source>
        <strain evidence="3 4">JCM 30472</strain>
    </source>
</reference>
<evidence type="ECO:0000259" key="2">
    <source>
        <dbReference type="SMART" id="SM00091"/>
    </source>
</evidence>
<dbReference type="Proteomes" id="UP000238385">
    <property type="component" value="Unassembled WGS sequence"/>
</dbReference>
<evidence type="ECO:0000313" key="3">
    <source>
        <dbReference type="EMBL" id="PSF09607.1"/>
    </source>
</evidence>
<accession>A0A2T1KHH3</accession>
<keyword evidence="3" id="KW-0418">Kinase</keyword>